<evidence type="ECO:0000256" key="3">
    <source>
        <dbReference type="ARBA" id="ARBA00014376"/>
    </source>
</evidence>
<dbReference type="STRING" id="1120976.SAMN03080606_00923"/>
<reference evidence="8 9" key="1">
    <citation type="submission" date="2016-10" db="EMBL/GenBank/DDBJ databases">
        <authorList>
            <person name="de Groot N.N."/>
        </authorList>
    </citation>
    <scope>NUCLEOTIDE SEQUENCE [LARGE SCALE GENOMIC DNA]</scope>
    <source>
        <strain evidence="8 9">DSM 18978</strain>
    </source>
</reference>
<dbReference type="InterPro" id="IPR006300">
    <property type="entry name" value="FlgB"/>
</dbReference>
<gene>
    <name evidence="8" type="ORF">SAMN03080606_00923</name>
</gene>
<dbReference type="NCBIfam" id="TIGR01396">
    <property type="entry name" value="FlgB"/>
    <property type="match status" value="1"/>
</dbReference>
<dbReference type="PIRSF" id="PIRSF002889">
    <property type="entry name" value="Rod_FlgB"/>
    <property type="match status" value="1"/>
</dbReference>
<keyword evidence="9" id="KW-1185">Reference proteome</keyword>
<evidence type="ECO:0000256" key="5">
    <source>
        <dbReference type="ARBA" id="ARBA00024934"/>
    </source>
</evidence>
<keyword evidence="4 6" id="KW-0975">Bacterial flagellum</keyword>
<dbReference type="InterPro" id="IPR001444">
    <property type="entry name" value="Flag_bb_rod_N"/>
</dbReference>
<comment type="function">
    <text evidence="5 6">Structural component of flagellum, the bacterial motility apparatus. Part of the rod structure of flagellar basal body.</text>
</comment>
<evidence type="ECO:0000256" key="6">
    <source>
        <dbReference type="PIRNR" id="PIRNR002889"/>
    </source>
</evidence>
<comment type="subunit">
    <text evidence="6">The basal body constitutes a major portion of the flagellar organelle and consists of a number of rings mounted on a central rod.</text>
</comment>
<dbReference type="Proteomes" id="UP000198636">
    <property type="component" value="Unassembled WGS sequence"/>
</dbReference>
<name>A0A1G5DJ28_9FIRM</name>
<comment type="subcellular location">
    <subcellularLocation>
        <location evidence="1 6">Bacterial flagellum basal body</location>
    </subcellularLocation>
</comment>
<dbReference type="RefSeq" id="WP_091540505.1">
    <property type="nucleotide sequence ID" value="NZ_FMUS01000004.1"/>
</dbReference>
<organism evidence="8 9">
    <name type="scientific">Alkaliphilus peptidifermentans DSM 18978</name>
    <dbReference type="NCBI Taxonomy" id="1120976"/>
    <lineage>
        <taxon>Bacteria</taxon>
        <taxon>Bacillati</taxon>
        <taxon>Bacillota</taxon>
        <taxon>Clostridia</taxon>
        <taxon>Peptostreptococcales</taxon>
        <taxon>Natronincolaceae</taxon>
        <taxon>Alkaliphilus</taxon>
    </lineage>
</organism>
<evidence type="ECO:0000313" key="8">
    <source>
        <dbReference type="EMBL" id="SCY14557.1"/>
    </source>
</evidence>
<dbReference type="EMBL" id="FMUS01000004">
    <property type="protein sequence ID" value="SCY14557.1"/>
    <property type="molecule type" value="Genomic_DNA"/>
</dbReference>
<dbReference type="GO" id="GO:0030694">
    <property type="term" value="C:bacterial-type flagellum basal body, rod"/>
    <property type="evidence" value="ECO:0007669"/>
    <property type="project" value="InterPro"/>
</dbReference>
<protein>
    <recommendedName>
        <fullName evidence="3 6">Flagellar basal body rod protein FlgB</fullName>
    </recommendedName>
</protein>
<feature type="domain" description="Flagellar basal body rod protein N-terminal" evidence="7">
    <location>
        <begin position="10"/>
        <end position="35"/>
    </location>
</feature>
<dbReference type="OrthoDB" id="9792068at2"/>
<keyword evidence="8" id="KW-0282">Flagellum</keyword>
<keyword evidence="8" id="KW-0966">Cell projection</keyword>
<evidence type="ECO:0000256" key="4">
    <source>
        <dbReference type="ARBA" id="ARBA00023143"/>
    </source>
</evidence>
<evidence type="ECO:0000256" key="2">
    <source>
        <dbReference type="ARBA" id="ARBA00009677"/>
    </source>
</evidence>
<dbReference type="InterPro" id="IPR019776">
    <property type="entry name" value="Flagellar_basal_body_rod_CS"/>
</dbReference>
<evidence type="ECO:0000256" key="1">
    <source>
        <dbReference type="ARBA" id="ARBA00004117"/>
    </source>
</evidence>
<evidence type="ECO:0000259" key="7">
    <source>
        <dbReference type="Pfam" id="PF00460"/>
    </source>
</evidence>
<dbReference type="Pfam" id="PF00460">
    <property type="entry name" value="Flg_bb_rod"/>
    <property type="match status" value="1"/>
</dbReference>
<dbReference type="PANTHER" id="PTHR30435:SF12">
    <property type="entry name" value="FLAGELLAR BASAL BODY ROD PROTEIN FLGB"/>
    <property type="match status" value="1"/>
</dbReference>
<evidence type="ECO:0000313" key="9">
    <source>
        <dbReference type="Proteomes" id="UP000198636"/>
    </source>
</evidence>
<proteinExistence type="inferred from homology"/>
<dbReference type="GO" id="GO:0071978">
    <property type="term" value="P:bacterial-type flagellum-dependent swarming motility"/>
    <property type="evidence" value="ECO:0007669"/>
    <property type="project" value="TreeGrafter"/>
</dbReference>
<dbReference type="PANTHER" id="PTHR30435">
    <property type="entry name" value="FLAGELLAR PROTEIN"/>
    <property type="match status" value="1"/>
</dbReference>
<comment type="similarity">
    <text evidence="2 6">Belongs to the flagella basal body rod proteins family.</text>
</comment>
<dbReference type="PROSITE" id="PS00588">
    <property type="entry name" value="FLAGELLA_BB_ROD"/>
    <property type="match status" value="1"/>
</dbReference>
<accession>A0A1G5DJ28</accession>
<dbReference type="AlphaFoldDB" id="A0A1G5DJ28"/>
<sequence length="131" mass="14919">MFKDVNLLNNALNASWKRNEVISNNIANANTPNFKKSKVLFEDMLAESLRGRGIQGTLTHKKHYQIGLKPVHQQEYKIQTEGHYSTRRDGNNVDIDVEMAELAKNSILYDTLSTQLNQYLGRLKSAINEGK</sequence>
<keyword evidence="8" id="KW-0969">Cilium</keyword>